<dbReference type="PANTHER" id="PTHR33336:SF15">
    <property type="entry name" value="ABM DOMAIN-CONTAINING PROTEIN"/>
    <property type="match status" value="1"/>
</dbReference>
<protein>
    <submittedName>
        <fullName evidence="2">Antibiotic biosynthesis monooxygenase</fullName>
    </submittedName>
</protein>
<dbReference type="Pfam" id="PF03992">
    <property type="entry name" value="ABM"/>
    <property type="match status" value="1"/>
</dbReference>
<organism evidence="2 3">
    <name type="scientific">Niabella ginsenosidivorans</name>
    <dbReference type="NCBI Taxonomy" id="1176587"/>
    <lineage>
        <taxon>Bacteria</taxon>
        <taxon>Pseudomonadati</taxon>
        <taxon>Bacteroidota</taxon>
        <taxon>Chitinophagia</taxon>
        <taxon>Chitinophagales</taxon>
        <taxon>Chitinophagaceae</taxon>
        <taxon>Niabella</taxon>
    </lineage>
</organism>
<name>A0A1A9I6R3_9BACT</name>
<dbReference type="AlphaFoldDB" id="A0A1A9I6R3"/>
<reference evidence="2 3" key="1">
    <citation type="submission" date="2016-05" db="EMBL/GenBank/DDBJ databases">
        <title>Niabella ginsenosidivorans BS26 whole genome sequencing.</title>
        <authorList>
            <person name="Im W.T."/>
            <person name="Siddiqi M.Z."/>
        </authorList>
    </citation>
    <scope>NUCLEOTIDE SEQUENCE [LARGE SCALE GENOMIC DNA]</scope>
    <source>
        <strain evidence="2 3">BS26</strain>
    </source>
</reference>
<dbReference type="Gene3D" id="3.30.70.100">
    <property type="match status" value="1"/>
</dbReference>
<evidence type="ECO:0000313" key="3">
    <source>
        <dbReference type="Proteomes" id="UP000077667"/>
    </source>
</evidence>
<dbReference type="KEGG" id="nia:A8C56_22050"/>
<keyword evidence="3" id="KW-1185">Reference proteome</keyword>
<evidence type="ECO:0000259" key="1">
    <source>
        <dbReference type="Pfam" id="PF03992"/>
    </source>
</evidence>
<dbReference type="InterPro" id="IPR011008">
    <property type="entry name" value="Dimeric_a/b-barrel"/>
</dbReference>
<accession>A0A1A9I6R3</accession>
<dbReference type="RefSeq" id="WP_067760749.1">
    <property type="nucleotide sequence ID" value="NZ_CP015772.1"/>
</dbReference>
<dbReference type="InterPro" id="IPR050744">
    <property type="entry name" value="AI-2_Isomerase_LsrG"/>
</dbReference>
<dbReference type="PANTHER" id="PTHR33336">
    <property type="entry name" value="QUINOL MONOOXYGENASE YGIN-RELATED"/>
    <property type="match status" value="1"/>
</dbReference>
<gene>
    <name evidence="2" type="ORF">A8C56_22050</name>
</gene>
<dbReference type="Proteomes" id="UP000077667">
    <property type="component" value="Chromosome"/>
</dbReference>
<dbReference type="GO" id="GO:0004497">
    <property type="term" value="F:monooxygenase activity"/>
    <property type="evidence" value="ECO:0007669"/>
    <property type="project" value="UniProtKB-KW"/>
</dbReference>
<keyword evidence="2" id="KW-0560">Oxidoreductase</keyword>
<keyword evidence="2" id="KW-0503">Monooxygenase</keyword>
<feature type="domain" description="ABM" evidence="1">
    <location>
        <begin position="5"/>
        <end position="82"/>
    </location>
</feature>
<proteinExistence type="predicted"/>
<sequence length="104" mass="11873">MNNNPVTVVITCSIQPGKVDMARQALEENIKMVMYKEPACHGIRVHDDPKNPQRLLIIEYWDSAAIFTGPHMQTPHMQTFLKTAEQFLDGTAEFGFWREIIVGN</sequence>
<evidence type="ECO:0000313" key="2">
    <source>
        <dbReference type="EMBL" id="ANH83306.1"/>
    </source>
</evidence>
<dbReference type="OrthoDB" id="678044at2"/>
<dbReference type="InterPro" id="IPR007138">
    <property type="entry name" value="ABM_dom"/>
</dbReference>
<dbReference type="SUPFAM" id="SSF54909">
    <property type="entry name" value="Dimeric alpha+beta barrel"/>
    <property type="match status" value="1"/>
</dbReference>
<dbReference type="STRING" id="1176587.A8C56_22050"/>
<dbReference type="EMBL" id="CP015772">
    <property type="protein sequence ID" value="ANH83306.1"/>
    <property type="molecule type" value="Genomic_DNA"/>
</dbReference>